<dbReference type="PRINTS" id="PR00080">
    <property type="entry name" value="SDRFAMILY"/>
</dbReference>
<organism evidence="3 4">
    <name type="scientific">Cyphellophora attinorum</name>
    <dbReference type="NCBI Taxonomy" id="1664694"/>
    <lineage>
        <taxon>Eukaryota</taxon>
        <taxon>Fungi</taxon>
        <taxon>Dikarya</taxon>
        <taxon>Ascomycota</taxon>
        <taxon>Pezizomycotina</taxon>
        <taxon>Eurotiomycetes</taxon>
        <taxon>Chaetothyriomycetidae</taxon>
        <taxon>Chaetothyriales</taxon>
        <taxon>Cyphellophoraceae</taxon>
        <taxon>Cyphellophora</taxon>
    </lineage>
</organism>
<dbReference type="CDD" id="cd05233">
    <property type="entry name" value="SDR_c"/>
    <property type="match status" value="1"/>
</dbReference>
<comment type="similarity">
    <text evidence="1">Belongs to the short-chain dehydrogenases/reductases (SDR) family.</text>
</comment>
<dbReference type="SUPFAM" id="SSF51735">
    <property type="entry name" value="NAD(P)-binding Rossmann-fold domains"/>
    <property type="match status" value="1"/>
</dbReference>
<dbReference type="STRING" id="1664694.A0A0N1HD03"/>
<dbReference type="EMBL" id="LFJN01000006">
    <property type="protein sequence ID" value="KPI42747.1"/>
    <property type="molecule type" value="Genomic_DNA"/>
</dbReference>
<evidence type="ECO:0000313" key="3">
    <source>
        <dbReference type="EMBL" id="KPI42747.1"/>
    </source>
</evidence>
<dbReference type="VEuPathDB" id="FungiDB:AB675_1722"/>
<dbReference type="NCBIfam" id="NF005559">
    <property type="entry name" value="PRK07231.1"/>
    <property type="match status" value="1"/>
</dbReference>
<keyword evidence="4" id="KW-1185">Reference proteome</keyword>
<evidence type="ECO:0000256" key="1">
    <source>
        <dbReference type="ARBA" id="ARBA00006484"/>
    </source>
</evidence>
<dbReference type="PRINTS" id="PR00081">
    <property type="entry name" value="GDHRDH"/>
</dbReference>
<keyword evidence="2" id="KW-0521">NADP</keyword>
<dbReference type="OrthoDB" id="5840532at2759"/>
<evidence type="ECO:0000313" key="4">
    <source>
        <dbReference type="Proteomes" id="UP000038010"/>
    </source>
</evidence>
<dbReference type="RefSeq" id="XP_018002710.1">
    <property type="nucleotide sequence ID" value="XM_018141633.1"/>
</dbReference>
<protein>
    <submittedName>
        <fullName evidence="3">3-oxoacyl-[acyl-carrier-protein] FabG</fullName>
    </submittedName>
</protein>
<dbReference type="GO" id="GO:0016616">
    <property type="term" value="F:oxidoreductase activity, acting on the CH-OH group of donors, NAD or NADP as acceptor"/>
    <property type="evidence" value="ECO:0007669"/>
    <property type="project" value="TreeGrafter"/>
</dbReference>
<reference evidence="3 4" key="1">
    <citation type="submission" date="2015-06" db="EMBL/GenBank/DDBJ databases">
        <title>Draft genome of the ant-associated black yeast Phialophora attae CBS 131958.</title>
        <authorList>
            <person name="Moreno L.F."/>
            <person name="Stielow B.J."/>
            <person name="de Hoog S."/>
            <person name="Vicente V.A."/>
            <person name="Weiss V.A."/>
            <person name="de Vries M."/>
            <person name="Cruz L.M."/>
            <person name="Souza E.M."/>
        </authorList>
    </citation>
    <scope>NUCLEOTIDE SEQUENCE [LARGE SCALE GENOMIC DNA]</scope>
    <source>
        <strain evidence="3 4">CBS 131958</strain>
    </source>
</reference>
<evidence type="ECO:0000256" key="2">
    <source>
        <dbReference type="ARBA" id="ARBA00022857"/>
    </source>
</evidence>
<comment type="caution">
    <text evidence="3">The sequence shown here is derived from an EMBL/GenBank/DDBJ whole genome shotgun (WGS) entry which is preliminary data.</text>
</comment>
<dbReference type="InterPro" id="IPR002347">
    <property type="entry name" value="SDR_fam"/>
</dbReference>
<sequence>MASRHLQGVALITGAASGIGRAIAHTFVADGCKRIVLVDVNEDGLKVVSNELEGLDASIKTCRIMCDVSSEEQVDRMVQEAVAAFGSIHYAVNNAGISSKPRVRTHELEVESYDRVQNVNQRGVWLCERAELRQMLKQEPVLQSRFGTHRQRGAIVNISSIFGRVSHENVGAYAASKAAVLGISRTDACAYGRDGIRVNSVCPGYIRTPLLDHQIKIGTYPENMIKAIPMERWGLAEEVAEAVVFLASEKASFITGEELYVDGGSVFKCAG</sequence>
<proteinExistence type="inferred from homology"/>
<accession>A0A0N1HD03</accession>
<dbReference type="Pfam" id="PF13561">
    <property type="entry name" value="adh_short_C2"/>
    <property type="match status" value="1"/>
</dbReference>
<dbReference type="GeneID" id="28733513"/>
<dbReference type="PANTHER" id="PTHR42760">
    <property type="entry name" value="SHORT-CHAIN DEHYDROGENASES/REDUCTASES FAMILY MEMBER"/>
    <property type="match status" value="1"/>
</dbReference>
<dbReference type="Proteomes" id="UP000038010">
    <property type="component" value="Unassembled WGS sequence"/>
</dbReference>
<dbReference type="AlphaFoldDB" id="A0A0N1HD03"/>
<gene>
    <name evidence="3" type="ORF">AB675_1722</name>
</gene>
<name>A0A0N1HD03_9EURO</name>
<dbReference type="FunFam" id="3.40.50.720:FF:000084">
    <property type="entry name" value="Short-chain dehydrogenase reductase"/>
    <property type="match status" value="1"/>
</dbReference>
<dbReference type="InterPro" id="IPR036291">
    <property type="entry name" value="NAD(P)-bd_dom_sf"/>
</dbReference>
<dbReference type="Gene3D" id="3.40.50.720">
    <property type="entry name" value="NAD(P)-binding Rossmann-like Domain"/>
    <property type="match status" value="1"/>
</dbReference>